<feature type="chain" id="PRO_5023124199" description="Macrofage activating glyco protein" evidence="2">
    <location>
        <begin position="21"/>
        <end position="372"/>
    </location>
</feature>
<evidence type="ECO:0000256" key="2">
    <source>
        <dbReference type="SAM" id="SignalP"/>
    </source>
</evidence>
<reference evidence="3 4" key="1">
    <citation type="journal article" date="2019" name="Nat. Ecol. Evol.">
        <title>Megaphylogeny resolves global patterns of mushroom evolution.</title>
        <authorList>
            <person name="Varga T."/>
            <person name="Krizsan K."/>
            <person name="Foldi C."/>
            <person name="Dima B."/>
            <person name="Sanchez-Garcia M."/>
            <person name="Sanchez-Ramirez S."/>
            <person name="Szollosi G.J."/>
            <person name="Szarkandi J.G."/>
            <person name="Papp V."/>
            <person name="Albert L."/>
            <person name="Andreopoulos W."/>
            <person name="Angelini C."/>
            <person name="Antonin V."/>
            <person name="Barry K.W."/>
            <person name="Bougher N.L."/>
            <person name="Buchanan P."/>
            <person name="Buyck B."/>
            <person name="Bense V."/>
            <person name="Catcheside P."/>
            <person name="Chovatia M."/>
            <person name="Cooper J."/>
            <person name="Damon W."/>
            <person name="Desjardin D."/>
            <person name="Finy P."/>
            <person name="Geml J."/>
            <person name="Haridas S."/>
            <person name="Hughes K."/>
            <person name="Justo A."/>
            <person name="Karasinski D."/>
            <person name="Kautmanova I."/>
            <person name="Kiss B."/>
            <person name="Kocsube S."/>
            <person name="Kotiranta H."/>
            <person name="LaButti K.M."/>
            <person name="Lechner B.E."/>
            <person name="Liimatainen K."/>
            <person name="Lipzen A."/>
            <person name="Lukacs Z."/>
            <person name="Mihaltcheva S."/>
            <person name="Morgado L.N."/>
            <person name="Niskanen T."/>
            <person name="Noordeloos M.E."/>
            <person name="Ohm R.A."/>
            <person name="Ortiz-Santana B."/>
            <person name="Ovrebo C."/>
            <person name="Racz N."/>
            <person name="Riley R."/>
            <person name="Savchenko A."/>
            <person name="Shiryaev A."/>
            <person name="Soop K."/>
            <person name="Spirin V."/>
            <person name="Szebenyi C."/>
            <person name="Tomsovsky M."/>
            <person name="Tulloss R.E."/>
            <person name="Uehling J."/>
            <person name="Grigoriev I.V."/>
            <person name="Vagvolgyi C."/>
            <person name="Papp T."/>
            <person name="Martin F.M."/>
            <person name="Miettinen O."/>
            <person name="Hibbett D.S."/>
            <person name="Nagy L.G."/>
        </authorList>
    </citation>
    <scope>NUCLEOTIDE SEQUENCE [LARGE SCALE GENOMIC DNA]</scope>
    <source>
        <strain evidence="3 4">HHB13444</strain>
    </source>
</reference>
<proteinExistence type="predicted"/>
<evidence type="ECO:0000256" key="1">
    <source>
        <dbReference type="SAM" id="MobiDB-lite"/>
    </source>
</evidence>
<protein>
    <recommendedName>
        <fullName evidence="5">Macrofage activating glyco protein</fullName>
    </recommendedName>
</protein>
<dbReference type="STRING" id="1314778.A0A5C3PII4"/>
<feature type="signal peptide" evidence="2">
    <location>
        <begin position="1"/>
        <end position="20"/>
    </location>
</feature>
<sequence>MSTVALSLLAIAAASSGVLAQDPSSSALIPLASKHFDWNDLPYQADTDNLVRGTQQGYNRCNSTTEGPDSMCQTATVNHLDDWCLWAPPKPDSTIGDTEGEEVAWCTKKGRGTRLIPGGAITGVQFTRAPGYLQIVGFIDQTKINLQSDDGGGELDPHGADFRGNPLGGLVFSNGFPSNGGKNDTFQQVIEWHNFMGSNSFCFKVCDPSGPNAAALCQHIYDRIGVSYNCPSAAKNGTFEVCDSDNQDPPGIYTDASGAVQTYSQPPESLGVISTLPYQPKVPSSSNCVQYASTALFTDLVAPTSAPTGTAGGASATGKASGSGAAGTASRSGASAGASSTGAASGSNGAAAVRISVVATFAGVLGAVAFLA</sequence>
<gene>
    <name evidence="3" type="ORF">K466DRAFT_584693</name>
</gene>
<evidence type="ECO:0000313" key="3">
    <source>
        <dbReference type="EMBL" id="TFK89386.1"/>
    </source>
</evidence>
<dbReference type="EMBL" id="ML211078">
    <property type="protein sequence ID" value="TFK89386.1"/>
    <property type="molecule type" value="Genomic_DNA"/>
</dbReference>
<evidence type="ECO:0008006" key="5">
    <source>
        <dbReference type="Google" id="ProtNLM"/>
    </source>
</evidence>
<feature type="region of interest" description="Disordered" evidence="1">
    <location>
        <begin position="308"/>
        <end position="341"/>
    </location>
</feature>
<accession>A0A5C3PII4</accession>
<organism evidence="3 4">
    <name type="scientific">Polyporus arcularius HHB13444</name>
    <dbReference type="NCBI Taxonomy" id="1314778"/>
    <lineage>
        <taxon>Eukaryota</taxon>
        <taxon>Fungi</taxon>
        <taxon>Dikarya</taxon>
        <taxon>Basidiomycota</taxon>
        <taxon>Agaricomycotina</taxon>
        <taxon>Agaricomycetes</taxon>
        <taxon>Polyporales</taxon>
        <taxon>Polyporaceae</taxon>
        <taxon>Polyporus</taxon>
    </lineage>
</organism>
<dbReference type="Proteomes" id="UP000308197">
    <property type="component" value="Unassembled WGS sequence"/>
</dbReference>
<keyword evidence="4" id="KW-1185">Reference proteome</keyword>
<dbReference type="InParanoid" id="A0A5C3PII4"/>
<evidence type="ECO:0000313" key="4">
    <source>
        <dbReference type="Proteomes" id="UP000308197"/>
    </source>
</evidence>
<keyword evidence="2" id="KW-0732">Signal</keyword>
<dbReference type="AlphaFoldDB" id="A0A5C3PII4"/>
<name>A0A5C3PII4_9APHY</name>